<organism evidence="1">
    <name type="scientific">Arundo donax</name>
    <name type="common">Giant reed</name>
    <name type="synonym">Donax arundinaceus</name>
    <dbReference type="NCBI Taxonomy" id="35708"/>
    <lineage>
        <taxon>Eukaryota</taxon>
        <taxon>Viridiplantae</taxon>
        <taxon>Streptophyta</taxon>
        <taxon>Embryophyta</taxon>
        <taxon>Tracheophyta</taxon>
        <taxon>Spermatophyta</taxon>
        <taxon>Magnoliopsida</taxon>
        <taxon>Liliopsida</taxon>
        <taxon>Poales</taxon>
        <taxon>Poaceae</taxon>
        <taxon>PACMAD clade</taxon>
        <taxon>Arundinoideae</taxon>
        <taxon>Arundineae</taxon>
        <taxon>Arundo</taxon>
    </lineage>
</organism>
<evidence type="ECO:0000313" key="1">
    <source>
        <dbReference type="EMBL" id="JAD97306.1"/>
    </source>
</evidence>
<name>A0A0A9EB80_ARUDO</name>
<sequence>MQRKHDIFTVVPSHQLWWAHYTTWPRKHETTVQTAQSCSCKICTGWPVLSGHLKSPPAAGAHHHIITLAARLPGWEGRSAEAS</sequence>
<dbReference type="AlphaFoldDB" id="A0A0A9EB80"/>
<reference evidence="1" key="2">
    <citation type="journal article" date="2015" name="Data Brief">
        <title>Shoot transcriptome of the giant reed, Arundo donax.</title>
        <authorList>
            <person name="Barrero R.A."/>
            <person name="Guerrero F.D."/>
            <person name="Moolhuijzen P."/>
            <person name="Goolsby J.A."/>
            <person name="Tidwell J."/>
            <person name="Bellgard S.E."/>
            <person name="Bellgard M.I."/>
        </authorList>
    </citation>
    <scope>NUCLEOTIDE SEQUENCE</scope>
    <source>
        <tissue evidence="1">Shoot tissue taken approximately 20 cm above the soil surface</tissue>
    </source>
</reference>
<reference evidence="1" key="1">
    <citation type="submission" date="2014-09" db="EMBL/GenBank/DDBJ databases">
        <authorList>
            <person name="Magalhaes I.L.F."/>
            <person name="Oliveira U."/>
            <person name="Santos F.R."/>
            <person name="Vidigal T.H.D.A."/>
            <person name="Brescovit A.D."/>
            <person name="Santos A.J."/>
        </authorList>
    </citation>
    <scope>NUCLEOTIDE SEQUENCE</scope>
    <source>
        <tissue evidence="1">Shoot tissue taken approximately 20 cm above the soil surface</tissue>
    </source>
</reference>
<proteinExistence type="predicted"/>
<dbReference type="EMBL" id="GBRH01200589">
    <property type="protein sequence ID" value="JAD97306.1"/>
    <property type="molecule type" value="Transcribed_RNA"/>
</dbReference>
<protein>
    <submittedName>
        <fullName evidence="1">Uncharacterized protein</fullName>
    </submittedName>
</protein>
<accession>A0A0A9EB80</accession>